<name>A0A0A7KH59_9DEIO</name>
<dbReference type="Gene3D" id="2.60.120.10">
    <property type="entry name" value="Jelly Rolls"/>
    <property type="match status" value="1"/>
</dbReference>
<evidence type="ECO:0000259" key="1">
    <source>
        <dbReference type="Pfam" id="PF07883"/>
    </source>
</evidence>
<dbReference type="EMBL" id="CP010028">
    <property type="protein sequence ID" value="AIZ45486.1"/>
    <property type="molecule type" value="Genomic_DNA"/>
</dbReference>
<proteinExistence type="predicted"/>
<dbReference type="InterPro" id="IPR011051">
    <property type="entry name" value="RmlC_Cupin_sf"/>
</dbReference>
<dbReference type="Pfam" id="PF07883">
    <property type="entry name" value="Cupin_2"/>
    <property type="match status" value="1"/>
</dbReference>
<feature type="domain" description="Cupin type-2" evidence="1">
    <location>
        <begin position="31"/>
        <end position="79"/>
    </location>
</feature>
<dbReference type="AlphaFoldDB" id="A0A0A7KH59"/>
<reference evidence="3" key="1">
    <citation type="submission" date="2014-11" db="EMBL/GenBank/DDBJ databases">
        <title>Hymenobacter sp. DG25B genome submission.</title>
        <authorList>
            <person name="Jung H.-Y."/>
            <person name="Kim M.K."/>
            <person name="Srinivasan S."/>
            <person name="Lim S."/>
        </authorList>
    </citation>
    <scope>NUCLEOTIDE SEQUENCE [LARGE SCALE GENOMIC DNA]</scope>
    <source>
        <strain evidence="3">DY59</strain>
    </source>
</reference>
<gene>
    <name evidence="2" type="ORF">QR90_10925</name>
</gene>
<dbReference type="SUPFAM" id="SSF51182">
    <property type="entry name" value="RmlC-like cupins"/>
    <property type="match status" value="1"/>
</dbReference>
<dbReference type="RefSeq" id="WP_039684514.1">
    <property type="nucleotide sequence ID" value="NZ_CP010028.1"/>
</dbReference>
<evidence type="ECO:0000313" key="2">
    <source>
        <dbReference type="EMBL" id="AIZ45486.1"/>
    </source>
</evidence>
<accession>A0A0A7KH59</accession>
<dbReference type="Proteomes" id="UP000030634">
    <property type="component" value="Chromosome"/>
</dbReference>
<sequence length="100" mass="10285">MTTEQTLAPTAIRRGTPPQVLAVTPHGRSLLFTLEAGQGIPPHRHPGAHAVLAVLSGEIEVTAQGTQTVGAGEVVTHDGNESISLLARQPGRVLVTLLGG</sequence>
<evidence type="ECO:0000313" key="3">
    <source>
        <dbReference type="Proteomes" id="UP000030634"/>
    </source>
</evidence>
<dbReference type="HOGENOM" id="CLU_158587_0_0_0"/>
<dbReference type="InterPro" id="IPR013096">
    <property type="entry name" value="Cupin_2"/>
</dbReference>
<protein>
    <recommendedName>
        <fullName evidence="1">Cupin type-2 domain-containing protein</fullName>
    </recommendedName>
</protein>
<organism evidence="2 3">
    <name type="scientific">Deinococcus radiopugnans</name>
    <dbReference type="NCBI Taxonomy" id="57497"/>
    <lineage>
        <taxon>Bacteria</taxon>
        <taxon>Thermotogati</taxon>
        <taxon>Deinococcota</taxon>
        <taxon>Deinococci</taxon>
        <taxon>Deinococcales</taxon>
        <taxon>Deinococcaceae</taxon>
        <taxon>Deinococcus</taxon>
    </lineage>
</organism>
<dbReference type="InterPro" id="IPR014710">
    <property type="entry name" value="RmlC-like_jellyroll"/>
</dbReference>
<dbReference type="KEGG" id="dsw:QR90_10925"/>